<dbReference type="PROSITE" id="PS50879">
    <property type="entry name" value="RNASE_H_1"/>
    <property type="match status" value="1"/>
</dbReference>
<evidence type="ECO:0000259" key="1">
    <source>
        <dbReference type="PROSITE" id="PS50879"/>
    </source>
</evidence>
<proteinExistence type="predicted"/>
<dbReference type="InterPro" id="IPR036397">
    <property type="entry name" value="RNaseH_sf"/>
</dbReference>
<dbReference type="Pfam" id="PF00075">
    <property type="entry name" value="RNase_H"/>
    <property type="match status" value="1"/>
</dbReference>
<dbReference type="InterPro" id="IPR012337">
    <property type="entry name" value="RNaseH-like_sf"/>
</dbReference>
<dbReference type="GO" id="GO:0004523">
    <property type="term" value="F:RNA-DNA hybrid ribonuclease activity"/>
    <property type="evidence" value="ECO:0007669"/>
    <property type="project" value="InterPro"/>
</dbReference>
<dbReference type="SUPFAM" id="SSF53098">
    <property type="entry name" value="Ribonuclease H-like"/>
    <property type="match status" value="1"/>
</dbReference>
<dbReference type="EMBL" id="BGPR01001112">
    <property type="protein sequence ID" value="GBM45778.1"/>
    <property type="molecule type" value="Genomic_DNA"/>
</dbReference>
<accession>A0A4Y2FZG5</accession>
<reference evidence="2 3" key="1">
    <citation type="journal article" date="2019" name="Sci. Rep.">
        <title>Orb-weaving spider Araneus ventricosus genome elucidates the spidroin gene catalogue.</title>
        <authorList>
            <person name="Kono N."/>
            <person name="Nakamura H."/>
            <person name="Ohtoshi R."/>
            <person name="Moran D.A.P."/>
            <person name="Shinohara A."/>
            <person name="Yoshida Y."/>
            <person name="Fujiwara M."/>
            <person name="Mori M."/>
            <person name="Tomita M."/>
            <person name="Arakawa K."/>
        </authorList>
    </citation>
    <scope>NUCLEOTIDE SEQUENCE [LARGE SCALE GENOMIC DNA]</scope>
</reference>
<gene>
    <name evidence="2" type="ORF">AVEN_208096_1</name>
</gene>
<evidence type="ECO:0000313" key="3">
    <source>
        <dbReference type="Proteomes" id="UP000499080"/>
    </source>
</evidence>
<keyword evidence="3" id="KW-1185">Reference proteome</keyword>
<organism evidence="2 3">
    <name type="scientific">Araneus ventricosus</name>
    <name type="common">Orbweaver spider</name>
    <name type="synonym">Epeira ventricosa</name>
    <dbReference type="NCBI Taxonomy" id="182803"/>
    <lineage>
        <taxon>Eukaryota</taxon>
        <taxon>Metazoa</taxon>
        <taxon>Ecdysozoa</taxon>
        <taxon>Arthropoda</taxon>
        <taxon>Chelicerata</taxon>
        <taxon>Arachnida</taxon>
        <taxon>Araneae</taxon>
        <taxon>Araneomorphae</taxon>
        <taxon>Entelegynae</taxon>
        <taxon>Araneoidea</taxon>
        <taxon>Araneidae</taxon>
        <taxon>Araneus</taxon>
    </lineage>
</organism>
<dbReference type="OrthoDB" id="411823at2759"/>
<sequence>MSLQNNPNIEVGWVKTHIGIAGNEAADELAKKATKEGPKFEIPVPKVISKNYTKPPHFRDGNETGMKAKQEEFSIISYQKSPTSHLPGPGGYSIHHWSWTLSLLP</sequence>
<dbReference type="Gene3D" id="3.30.420.10">
    <property type="entry name" value="Ribonuclease H-like superfamily/Ribonuclease H"/>
    <property type="match status" value="1"/>
</dbReference>
<dbReference type="InterPro" id="IPR002156">
    <property type="entry name" value="RNaseH_domain"/>
</dbReference>
<name>A0A4Y2FZG5_ARAVE</name>
<dbReference type="AlphaFoldDB" id="A0A4Y2FZG5"/>
<comment type="caution">
    <text evidence="2">The sequence shown here is derived from an EMBL/GenBank/DDBJ whole genome shotgun (WGS) entry which is preliminary data.</text>
</comment>
<evidence type="ECO:0000313" key="2">
    <source>
        <dbReference type="EMBL" id="GBM45778.1"/>
    </source>
</evidence>
<dbReference type="GO" id="GO:0003676">
    <property type="term" value="F:nucleic acid binding"/>
    <property type="evidence" value="ECO:0007669"/>
    <property type="project" value="InterPro"/>
</dbReference>
<feature type="domain" description="RNase H type-1" evidence="1">
    <location>
        <begin position="1"/>
        <end position="35"/>
    </location>
</feature>
<dbReference type="Proteomes" id="UP000499080">
    <property type="component" value="Unassembled WGS sequence"/>
</dbReference>
<protein>
    <recommendedName>
        <fullName evidence="1">RNase H type-1 domain-containing protein</fullName>
    </recommendedName>
</protein>